<dbReference type="AlphaFoldDB" id="A0A165DTI5"/>
<reference evidence="1 2" key="1">
    <citation type="journal article" date="2016" name="Mol. Biol. Evol.">
        <title>Comparative Genomics of Early-Diverging Mushroom-Forming Fungi Provides Insights into the Origins of Lignocellulose Decay Capabilities.</title>
        <authorList>
            <person name="Nagy L.G."/>
            <person name="Riley R."/>
            <person name="Tritt A."/>
            <person name="Adam C."/>
            <person name="Daum C."/>
            <person name="Floudas D."/>
            <person name="Sun H."/>
            <person name="Yadav J.S."/>
            <person name="Pangilinan J."/>
            <person name="Larsson K.H."/>
            <person name="Matsuura K."/>
            <person name="Barry K."/>
            <person name="Labutti K."/>
            <person name="Kuo R."/>
            <person name="Ohm R.A."/>
            <person name="Bhattacharya S.S."/>
            <person name="Shirouzu T."/>
            <person name="Yoshinaga Y."/>
            <person name="Martin F.M."/>
            <person name="Grigoriev I.V."/>
            <person name="Hibbett D.S."/>
        </authorList>
    </citation>
    <scope>NUCLEOTIDE SEQUENCE [LARGE SCALE GENOMIC DNA]</scope>
    <source>
        <strain evidence="1 2">HHB12029</strain>
    </source>
</reference>
<gene>
    <name evidence="1" type="ORF">EXIGLDRAFT_261524</name>
</gene>
<proteinExistence type="predicted"/>
<evidence type="ECO:0000313" key="2">
    <source>
        <dbReference type="Proteomes" id="UP000077266"/>
    </source>
</evidence>
<accession>A0A165DTI5</accession>
<keyword evidence="2" id="KW-1185">Reference proteome</keyword>
<dbReference type="EMBL" id="KV426192">
    <property type="protein sequence ID" value="KZV85318.1"/>
    <property type="molecule type" value="Genomic_DNA"/>
</dbReference>
<protein>
    <submittedName>
        <fullName evidence="1">Uncharacterized protein</fullName>
    </submittedName>
</protein>
<name>A0A165DTI5_EXIGL</name>
<sequence>MRFLIILRPLSFSYTMRSFIIVLTFFFISLSVVTASPLLDHAVNTDYDPSITHEFAKRGKCAGIDMRGGAGNPRAPDYYVELGRLGPEAQSSPAPSKPDRTCRFPHHSGMAGPVRIWRLFVHKGRSNPVRTCRVRDFAANDRFCPFLAGPASLLVPLPCTQQTQSISILSTLSNAGMR</sequence>
<organism evidence="1 2">
    <name type="scientific">Exidia glandulosa HHB12029</name>
    <dbReference type="NCBI Taxonomy" id="1314781"/>
    <lineage>
        <taxon>Eukaryota</taxon>
        <taxon>Fungi</taxon>
        <taxon>Dikarya</taxon>
        <taxon>Basidiomycota</taxon>
        <taxon>Agaricomycotina</taxon>
        <taxon>Agaricomycetes</taxon>
        <taxon>Auriculariales</taxon>
        <taxon>Exidiaceae</taxon>
        <taxon>Exidia</taxon>
    </lineage>
</organism>
<dbReference type="Proteomes" id="UP000077266">
    <property type="component" value="Unassembled WGS sequence"/>
</dbReference>
<dbReference type="InParanoid" id="A0A165DTI5"/>
<evidence type="ECO:0000313" key="1">
    <source>
        <dbReference type="EMBL" id="KZV85318.1"/>
    </source>
</evidence>